<dbReference type="InterPro" id="IPR036465">
    <property type="entry name" value="vWFA_dom_sf"/>
</dbReference>
<dbReference type="STRING" id="35608.A0A2U1LPQ2"/>
<evidence type="ECO:0000313" key="4">
    <source>
        <dbReference type="EMBL" id="PWA50975.1"/>
    </source>
</evidence>
<sequence length="490" mass="54654">MMMPSSKKLKKAARKLLNTCASFRQSSTTTTAVSSSSVNASPPPKLNKLITNQADFNDNEPPDPSTTKTMCAICLDALNYDTCTSPGQAIFTAQCSHAFHFECIASNVRHGGVTCPICRAQWTHLPRNLKVPPCSFLYGNQSDDPILQILDDSIATFRVHRRSILRSARYDDDDPIEPSHGIDHQRLHLSILSEPFSHQTAGYTSSSLSPEPAYRECLSVRLAHQPAIDLVLVACPNGPHLRLIKQSMALVVFSLRPIDRLAVVTYSSAAARVFPLRRMTSYGKRAALQVIDRLFYMGQADPVEGLKKGVKVLGDRAYENPQSCILHLSDNPTRSYHGFDTHVAIQIHRFHVGYSFGTSNGFVMHEFEEFLGRVLGDKIRDIQLRIREDGRIVRLGELRGGEERRIPLNISEHGNVCVEYSYVEDGVRECMRSGEVIVGSREKREISDGGDVDDGGVGSEDGRSSNAGSWDYHDPYMARRWAKHLHAYRL</sequence>
<dbReference type="Pfam" id="PF13639">
    <property type="entry name" value="zf-RING_2"/>
    <property type="match status" value="1"/>
</dbReference>
<keyword evidence="1" id="KW-0862">Zinc</keyword>
<dbReference type="Gene3D" id="3.40.50.410">
    <property type="entry name" value="von Willebrand factor, type A domain"/>
    <property type="match status" value="1"/>
</dbReference>
<dbReference type="PANTHER" id="PTHR10579:SF47">
    <property type="entry name" value="OS09G0298500 PROTEIN"/>
    <property type="match status" value="1"/>
</dbReference>
<evidence type="ECO:0000256" key="1">
    <source>
        <dbReference type="PROSITE-ProRule" id="PRU00175"/>
    </source>
</evidence>
<feature type="domain" description="RING-type" evidence="3">
    <location>
        <begin position="71"/>
        <end position="119"/>
    </location>
</feature>
<keyword evidence="1" id="KW-0863">Zinc-finger</keyword>
<comment type="caution">
    <text evidence="4">The sequence shown here is derived from an EMBL/GenBank/DDBJ whole genome shotgun (WGS) entry which is preliminary data.</text>
</comment>
<keyword evidence="1" id="KW-0479">Metal-binding</keyword>
<dbReference type="Proteomes" id="UP000245207">
    <property type="component" value="Unassembled WGS sequence"/>
</dbReference>
<dbReference type="SUPFAM" id="SSF57850">
    <property type="entry name" value="RING/U-box"/>
    <property type="match status" value="1"/>
</dbReference>
<dbReference type="Gene3D" id="3.30.40.10">
    <property type="entry name" value="Zinc/RING finger domain, C3HC4 (zinc finger)"/>
    <property type="match status" value="1"/>
</dbReference>
<dbReference type="SMART" id="SM00184">
    <property type="entry name" value="RING"/>
    <property type="match status" value="1"/>
</dbReference>
<dbReference type="PANTHER" id="PTHR10579">
    <property type="entry name" value="CALCIUM-ACTIVATED CHLORIDE CHANNEL REGULATOR"/>
    <property type="match status" value="1"/>
</dbReference>
<organism evidence="4 5">
    <name type="scientific">Artemisia annua</name>
    <name type="common">Sweet wormwood</name>
    <dbReference type="NCBI Taxonomy" id="35608"/>
    <lineage>
        <taxon>Eukaryota</taxon>
        <taxon>Viridiplantae</taxon>
        <taxon>Streptophyta</taxon>
        <taxon>Embryophyta</taxon>
        <taxon>Tracheophyta</taxon>
        <taxon>Spermatophyta</taxon>
        <taxon>Magnoliopsida</taxon>
        <taxon>eudicotyledons</taxon>
        <taxon>Gunneridae</taxon>
        <taxon>Pentapetalae</taxon>
        <taxon>asterids</taxon>
        <taxon>campanulids</taxon>
        <taxon>Asterales</taxon>
        <taxon>Asteraceae</taxon>
        <taxon>Asteroideae</taxon>
        <taxon>Anthemideae</taxon>
        <taxon>Artemisiinae</taxon>
        <taxon>Artemisia</taxon>
    </lineage>
</organism>
<dbReference type="InterPro" id="IPR013083">
    <property type="entry name" value="Znf_RING/FYVE/PHD"/>
</dbReference>
<dbReference type="InterPro" id="IPR001841">
    <property type="entry name" value="Znf_RING"/>
</dbReference>
<dbReference type="InterPro" id="IPR051266">
    <property type="entry name" value="CLCR"/>
</dbReference>
<proteinExistence type="predicted"/>
<feature type="region of interest" description="Disordered" evidence="2">
    <location>
        <begin position="443"/>
        <end position="469"/>
    </location>
</feature>
<dbReference type="OrthoDB" id="687730at2759"/>
<dbReference type="AlphaFoldDB" id="A0A2U1LPQ2"/>
<dbReference type="SUPFAM" id="SSF53300">
    <property type="entry name" value="vWA-like"/>
    <property type="match status" value="1"/>
</dbReference>
<protein>
    <submittedName>
        <fullName evidence="4">Zinc finger, RING/FYVE/PHD-type</fullName>
    </submittedName>
</protein>
<evidence type="ECO:0000259" key="3">
    <source>
        <dbReference type="PROSITE" id="PS50089"/>
    </source>
</evidence>
<dbReference type="PROSITE" id="PS50089">
    <property type="entry name" value="ZF_RING_2"/>
    <property type="match status" value="1"/>
</dbReference>
<gene>
    <name evidence="4" type="ORF">CTI12_AA467950</name>
</gene>
<reference evidence="4 5" key="1">
    <citation type="journal article" date="2018" name="Mol. Plant">
        <title>The genome of Artemisia annua provides insight into the evolution of Asteraceae family and artemisinin biosynthesis.</title>
        <authorList>
            <person name="Shen Q."/>
            <person name="Zhang L."/>
            <person name="Liao Z."/>
            <person name="Wang S."/>
            <person name="Yan T."/>
            <person name="Shi P."/>
            <person name="Liu M."/>
            <person name="Fu X."/>
            <person name="Pan Q."/>
            <person name="Wang Y."/>
            <person name="Lv Z."/>
            <person name="Lu X."/>
            <person name="Zhang F."/>
            <person name="Jiang W."/>
            <person name="Ma Y."/>
            <person name="Chen M."/>
            <person name="Hao X."/>
            <person name="Li L."/>
            <person name="Tang Y."/>
            <person name="Lv G."/>
            <person name="Zhou Y."/>
            <person name="Sun X."/>
            <person name="Brodelius P.E."/>
            <person name="Rose J.K.C."/>
            <person name="Tang K."/>
        </authorList>
    </citation>
    <scope>NUCLEOTIDE SEQUENCE [LARGE SCALE GENOMIC DNA]</scope>
    <source>
        <strain evidence="5">cv. Huhao1</strain>
        <tissue evidence="4">Leaf</tissue>
    </source>
</reference>
<feature type="region of interest" description="Disordered" evidence="2">
    <location>
        <begin position="26"/>
        <end position="47"/>
    </location>
</feature>
<name>A0A2U1LPQ2_ARTAN</name>
<evidence type="ECO:0000256" key="2">
    <source>
        <dbReference type="SAM" id="MobiDB-lite"/>
    </source>
</evidence>
<dbReference type="EMBL" id="PKPP01008330">
    <property type="protein sequence ID" value="PWA50975.1"/>
    <property type="molecule type" value="Genomic_DNA"/>
</dbReference>
<accession>A0A2U1LPQ2</accession>
<dbReference type="GO" id="GO:0008270">
    <property type="term" value="F:zinc ion binding"/>
    <property type="evidence" value="ECO:0007669"/>
    <property type="project" value="UniProtKB-KW"/>
</dbReference>
<feature type="compositionally biased region" description="Low complexity" evidence="2">
    <location>
        <begin position="26"/>
        <end position="40"/>
    </location>
</feature>
<evidence type="ECO:0000313" key="5">
    <source>
        <dbReference type="Proteomes" id="UP000245207"/>
    </source>
</evidence>
<keyword evidence="5" id="KW-1185">Reference proteome</keyword>